<dbReference type="Gene3D" id="3.30.160.60">
    <property type="entry name" value="Classic Zinc Finger"/>
    <property type="match status" value="10"/>
</dbReference>
<evidence type="ECO:0000256" key="5">
    <source>
        <dbReference type="PROSITE-ProRule" id="PRU00042"/>
    </source>
</evidence>
<feature type="domain" description="C2H2-type" evidence="6">
    <location>
        <begin position="435"/>
        <end position="462"/>
    </location>
</feature>
<evidence type="ECO:0000259" key="6">
    <source>
        <dbReference type="PROSITE" id="PS50157"/>
    </source>
</evidence>
<evidence type="ECO:0000256" key="2">
    <source>
        <dbReference type="ARBA" id="ARBA00022737"/>
    </source>
</evidence>
<organism evidence="7 8">
    <name type="scientific">Callosobruchus maculatus</name>
    <name type="common">Southern cowpea weevil</name>
    <name type="synonym">Pulse bruchid</name>
    <dbReference type="NCBI Taxonomy" id="64391"/>
    <lineage>
        <taxon>Eukaryota</taxon>
        <taxon>Metazoa</taxon>
        <taxon>Ecdysozoa</taxon>
        <taxon>Arthropoda</taxon>
        <taxon>Hexapoda</taxon>
        <taxon>Insecta</taxon>
        <taxon>Pterygota</taxon>
        <taxon>Neoptera</taxon>
        <taxon>Endopterygota</taxon>
        <taxon>Coleoptera</taxon>
        <taxon>Polyphaga</taxon>
        <taxon>Cucujiformia</taxon>
        <taxon>Chrysomeloidea</taxon>
        <taxon>Chrysomelidae</taxon>
        <taxon>Bruchinae</taxon>
        <taxon>Bruchini</taxon>
        <taxon>Callosobruchus</taxon>
    </lineage>
</organism>
<keyword evidence="2" id="KW-0677">Repeat</keyword>
<name>A0A653BSS9_CALMS</name>
<feature type="domain" description="C2H2-type" evidence="6">
    <location>
        <begin position="947"/>
        <end position="975"/>
    </location>
</feature>
<evidence type="ECO:0000256" key="3">
    <source>
        <dbReference type="ARBA" id="ARBA00022771"/>
    </source>
</evidence>
<gene>
    <name evidence="7" type="ORF">CALMAC_LOCUS3469</name>
</gene>
<dbReference type="PANTHER" id="PTHR24379:SF121">
    <property type="entry name" value="C2H2-TYPE DOMAIN-CONTAINING PROTEIN"/>
    <property type="match status" value="1"/>
</dbReference>
<proteinExistence type="predicted"/>
<sequence length="1032" mass="117895">MDTKIKKEVNTNDEVESRGSIKLEQTDSQHNVNYDRIGFEEVRMKVESDSSTYYAMGVEGGKVMSETTPLIGEKGIKYETDVADYVTHDMLKRIKAEPNVEQWDEPNQAMDVAEPVKIEKLGGVRVKEEAVDNTKTENMDPTELTDEVDIKPESQADGGYSAMTGKHWETGLGVGHRKAGEELFICYNCSYTAHSKKSLKVHIKNSNCNLTAHKRSHPSNRHASKKSDKTFVKKAYVGNHVIRKHTELIGKVFTCSECLYETTRKDRLESHIVLKHPTDKLGIKCPRCNAKFINNQTLSDHILRIHPNSLAFVTTRVYECIECTYKTIKKSNFDCHIVAKNRKYQKKGLGLRRRKAEGALFICYNCNYSSHNKKSLSSHVAASNCNLNSARNMSLASDKHTCKECKKVFGGKRSWGNHVIKMHPHLIPTLTIKLYECAICEYKNTHKNNYDHHMLVHLGPYSSRKIYTCSFCSATYKTKEFLNDHVLNVHPDCISSIRSGIHSCSECAFKTTNKIVLHRHLFKNHPDEAAKCKIGRTCLHCNARFRDKATLDDHILKKHQEHLSSVTSKIHACSECTYKTTKKGKLHSHIMAIHPLEGSTPKRKKRKGSSDEPPFYTCEHCNVIVKKKQALDDHITRKHPDFISSVTRQIYQCENCEYKTIYKGDMTRHISVHPGAISNFKLSRCEHCTATFKTKRALSDHVIRNHPNFIASVKQKIHECPSCSYRTVQKCDMDRHLLTHSDIVCNVQLTRCSHCSSTFKTQKGLDEHIAKKHPIFSESSTHQILQCPNCTYRTIQQSELDKHMLVHLRLRRCMHCDATFKMRRTLDNHIIREHPDFIGSVAGKIHECPNCTYKSTKISELKRHLSVHSNAGSDTELSNVCTYCNAAFKLKRTLAKHIIKEHLEVFDTPGSRKIHQCPNCTYKTTKVGDLYSHISVHSETDSKFELNACVHCNKIFKRKGMLESHIIKVHSNETPPLKSKRYECANCTYKSARKDRLVKHITSMHGGASRVNATVKVKKEIDDDKIKDENVK</sequence>
<dbReference type="AlphaFoldDB" id="A0A653BSS9"/>
<evidence type="ECO:0000256" key="1">
    <source>
        <dbReference type="ARBA" id="ARBA00022723"/>
    </source>
</evidence>
<dbReference type="PROSITE" id="PS50157">
    <property type="entry name" value="ZINC_FINGER_C2H2_2"/>
    <property type="match status" value="5"/>
</dbReference>
<evidence type="ECO:0000313" key="8">
    <source>
        <dbReference type="Proteomes" id="UP000410492"/>
    </source>
</evidence>
<keyword evidence="3 5" id="KW-0863">Zinc-finger</keyword>
<feature type="domain" description="C2H2-type" evidence="6">
    <location>
        <begin position="846"/>
        <end position="873"/>
    </location>
</feature>
<feature type="domain" description="C2H2-type" evidence="6">
    <location>
        <begin position="651"/>
        <end position="678"/>
    </location>
</feature>
<evidence type="ECO:0000313" key="7">
    <source>
        <dbReference type="EMBL" id="VEN38654.1"/>
    </source>
</evidence>
<protein>
    <recommendedName>
        <fullName evidence="6">C2H2-type domain-containing protein</fullName>
    </recommendedName>
</protein>
<evidence type="ECO:0000256" key="4">
    <source>
        <dbReference type="ARBA" id="ARBA00022833"/>
    </source>
</evidence>
<dbReference type="EMBL" id="CAACVG010004811">
    <property type="protein sequence ID" value="VEN38654.1"/>
    <property type="molecule type" value="Genomic_DNA"/>
</dbReference>
<dbReference type="PANTHER" id="PTHR24379">
    <property type="entry name" value="KRAB AND ZINC FINGER DOMAIN-CONTAINING"/>
    <property type="match status" value="1"/>
</dbReference>
<dbReference type="InterPro" id="IPR057832">
    <property type="entry name" value="Znf_C2H2_ZNF462_2nd"/>
</dbReference>
<dbReference type="SMART" id="SM00355">
    <property type="entry name" value="ZnF_C2H2"/>
    <property type="match status" value="23"/>
</dbReference>
<dbReference type="SUPFAM" id="SSF57667">
    <property type="entry name" value="beta-beta-alpha zinc fingers"/>
    <property type="match status" value="2"/>
</dbReference>
<dbReference type="OrthoDB" id="3561125at2759"/>
<feature type="domain" description="C2H2-type" evidence="6">
    <location>
        <begin position="982"/>
        <end position="1010"/>
    </location>
</feature>
<dbReference type="InterPro" id="IPR013087">
    <property type="entry name" value="Znf_C2H2_type"/>
</dbReference>
<dbReference type="Proteomes" id="UP000410492">
    <property type="component" value="Unassembled WGS sequence"/>
</dbReference>
<keyword evidence="4" id="KW-0862">Zinc</keyword>
<accession>A0A653BSS9</accession>
<dbReference type="InterPro" id="IPR036236">
    <property type="entry name" value="Znf_C2H2_sf"/>
</dbReference>
<dbReference type="GO" id="GO:0008270">
    <property type="term" value="F:zinc ion binding"/>
    <property type="evidence" value="ECO:0007669"/>
    <property type="project" value="UniProtKB-KW"/>
</dbReference>
<dbReference type="Pfam" id="PF23224">
    <property type="entry name" value="zf-C2H2_2nd_ZNF462"/>
    <property type="match status" value="1"/>
</dbReference>
<dbReference type="PROSITE" id="PS00028">
    <property type="entry name" value="ZINC_FINGER_C2H2_1"/>
    <property type="match status" value="10"/>
</dbReference>
<keyword evidence="1" id="KW-0479">Metal-binding</keyword>
<keyword evidence="8" id="KW-1185">Reference proteome</keyword>
<reference evidence="7 8" key="1">
    <citation type="submission" date="2019-01" db="EMBL/GenBank/DDBJ databases">
        <authorList>
            <person name="Sayadi A."/>
        </authorList>
    </citation>
    <scope>NUCLEOTIDE SEQUENCE [LARGE SCALE GENOMIC DNA]</scope>
</reference>
<dbReference type="Pfam" id="PF00096">
    <property type="entry name" value="zf-C2H2"/>
    <property type="match status" value="1"/>
</dbReference>